<evidence type="ECO:0000313" key="2">
    <source>
        <dbReference type="Proteomes" id="UP000324800"/>
    </source>
</evidence>
<comment type="caution">
    <text evidence="1">The sequence shown here is derived from an EMBL/GenBank/DDBJ whole genome shotgun (WGS) entry which is preliminary data.</text>
</comment>
<dbReference type="Proteomes" id="UP000324800">
    <property type="component" value="Unassembled WGS sequence"/>
</dbReference>
<name>A0A5J4THQ5_9EUKA</name>
<gene>
    <name evidence="1" type="ORF">EZS28_047194</name>
</gene>
<dbReference type="AlphaFoldDB" id="A0A5J4THQ5"/>
<evidence type="ECO:0000313" key="1">
    <source>
        <dbReference type="EMBL" id="KAA6357280.1"/>
    </source>
</evidence>
<sequence>MGVVQVQMQHYFQDVLRAKVATLLKAKHSLIFEKMIEDNTRKFTSHDDAVDDQFTSTAQAVAELKRRVILRVPNQKVAALFMRTSGLSSLTANEISDDVMRLMKNAGFDISVFCAYPAKAA</sequence>
<dbReference type="EMBL" id="SNRW01031663">
    <property type="protein sequence ID" value="KAA6357280.1"/>
    <property type="molecule type" value="Genomic_DNA"/>
</dbReference>
<reference evidence="1 2" key="1">
    <citation type="submission" date="2019-03" db="EMBL/GenBank/DDBJ databases">
        <title>Single cell metagenomics reveals metabolic interactions within the superorganism composed of flagellate Streblomastix strix and complex community of Bacteroidetes bacteria on its surface.</title>
        <authorList>
            <person name="Treitli S.C."/>
            <person name="Kolisko M."/>
            <person name="Husnik F."/>
            <person name="Keeling P."/>
            <person name="Hampl V."/>
        </authorList>
    </citation>
    <scope>NUCLEOTIDE SEQUENCE [LARGE SCALE GENOMIC DNA]</scope>
    <source>
        <strain evidence="1">ST1C</strain>
    </source>
</reference>
<proteinExistence type="predicted"/>
<accession>A0A5J4THQ5</accession>
<protein>
    <submittedName>
        <fullName evidence="1">Uncharacterized protein</fullName>
    </submittedName>
</protein>
<organism evidence="1 2">
    <name type="scientific">Streblomastix strix</name>
    <dbReference type="NCBI Taxonomy" id="222440"/>
    <lineage>
        <taxon>Eukaryota</taxon>
        <taxon>Metamonada</taxon>
        <taxon>Preaxostyla</taxon>
        <taxon>Oxymonadida</taxon>
        <taxon>Streblomastigidae</taxon>
        <taxon>Streblomastix</taxon>
    </lineage>
</organism>